<keyword evidence="1" id="KW-0472">Membrane</keyword>
<sequence>MLSTFQKFCLPSWVKKTNPDHLKQTVTCEEVESFKKAKAYSEWKKYQIKRASTIFAGLVIAMLLLGFNYGNIVTPENGLGLVIPFIIITLLLFSLFYIYILAIWLITSISEIKSGDAKSRKIQEEIYSCL</sequence>
<organism evidence="2 3">
    <name type="scientific">Cysteiniphilum litorale</name>
    <dbReference type="NCBI Taxonomy" id="2056700"/>
    <lineage>
        <taxon>Bacteria</taxon>
        <taxon>Pseudomonadati</taxon>
        <taxon>Pseudomonadota</taxon>
        <taxon>Gammaproteobacteria</taxon>
        <taxon>Thiotrichales</taxon>
        <taxon>Fastidiosibacteraceae</taxon>
        <taxon>Cysteiniphilum</taxon>
    </lineage>
</organism>
<dbReference type="EMBL" id="BMJS01000077">
    <property type="protein sequence ID" value="GGG08666.1"/>
    <property type="molecule type" value="Genomic_DNA"/>
</dbReference>
<dbReference type="AlphaFoldDB" id="A0A8J2Z7G3"/>
<evidence type="ECO:0000313" key="2">
    <source>
        <dbReference type="EMBL" id="GGG08666.1"/>
    </source>
</evidence>
<accession>A0A8J2Z7G3</accession>
<keyword evidence="1" id="KW-1133">Transmembrane helix</keyword>
<name>A0A8J2Z7G3_9GAMM</name>
<keyword evidence="3" id="KW-1185">Reference proteome</keyword>
<gene>
    <name evidence="2" type="ORF">GCM10010995_27770</name>
</gene>
<feature type="transmembrane region" description="Helical" evidence="1">
    <location>
        <begin position="51"/>
        <end position="69"/>
    </location>
</feature>
<evidence type="ECO:0000313" key="3">
    <source>
        <dbReference type="Proteomes" id="UP000636949"/>
    </source>
</evidence>
<reference evidence="2" key="2">
    <citation type="submission" date="2020-09" db="EMBL/GenBank/DDBJ databases">
        <authorList>
            <person name="Sun Q."/>
            <person name="Zhou Y."/>
        </authorList>
    </citation>
    <scope>NUCLEOTIDE SEQUENCE</scope>
    <source>
        <strain evidence="2">CGMCC 1.15758</strain>
    </source>
</reference>
<dbReference type="Proteomes" id="UP000636949">
    <property type="component" value="Unassembled WGS sequence"/>
</dbReference>
<comment type="caution">
    <text evidence="2">The sequence shown here is derived from an EMBL/GenBank/DDBJ whole genome shotgun (WGS) entry which is preliminary data.</text>
</comment>
<protein>
    <submittedName>
        <fullName evidence="2">Uncharacterized protein</fullName>
    </submittedName>
</protein>
<evidence type="ECO:0000256" key="1">
    <source>
        <dbReference type="SAM" id="Phobius"/>
    </source>
</evidence>
<keyword evidence="1" id="KW-0812">Transmembrane</keyword>
<reference evidence="2" key="1">
    <citation type="journal article" date="2014" name="Int. J. Syst. Evol. Microbiol.">
        <title>Complete genome sequence of Corynebacterium casei LMG S-19264T (=DSM 44701T), isolated from a smear-ripened cheese.</title>
        <authorList>
            <consortium name="US DOE Joint Genome Institute (JGI-PGF)"/>
            <person name="Walter F."/>
            <person name="Albersmeier A."/>
            <person name="Kalinowski J."/>
            <person name="Ruckert C."/>
        </authorList>
    </citation>
    <scope>NUCLEOTIDE SEQUENCE</scope>
    <source>
        <strain evidence="2">CGMCC 1.15758</strain>
    </source>
</reference>
<dbReference type="RefSeq" id="WP_117004085.1">
    <property type="nucleotide sequence ID" value="NZ_BMJS01000077.1"/>
</dbReference>
<feature type="transmembrane region" description="Helical" evidence="1">
    <location>
        <begin position="81"/>
        <end position="106"/>
    </location>
</feature>
<proteinExistence type="predicted"/>